<dbReference type="PANTHER" id="PTHR35807">
    <property type="entry name" value="TRANSCRIPTIONAL REGULATOR REDD-RELATED"/>
    <property type="match status" value="1"/>
</dbReference>
<protein>
    <recommendedName>
        <fullName evidence="2">Bacterial transcriptional activator domain-containing protein</fullName>
    </recommendedName>
</protein>
<dbReference type="EMBL" id="BONY01000049">
    <property type="protein sequence ID" value="GIH08399.1"/>
    <property type="molecule type" value="Genomic_DNA"/>
</dbReference>
<dbReference type="SMART" id="SM01043">
    <property type="entry name" value="BTAD"/>
    <property type="match status" value="1"/>
</dbReference>
<feature type="domain" description="Bacterial transcriptional activator" evidence="2">
    <location>
        <begin position="532"/>
        <end position="657"/>
    </location>
</feature>
<dbReference type="RefSeq" id="WP_203912157.1">
    <property type="nucleotide sequence ID" value="NZ_BONY01000049.1"/>
</dbReference>
<dbReference type="SUPFAM" id="SSF46894">
    <property type="entry name" value="C-terminal effector domain of the bipartite response regulators"/>
    <property type="match status" value="1"/>
</dbReference>
<dbReference type="Proteomes" id="UP000612899">
    <property type="component" value="Unassembled WGS sequence"/>
</dbReference>
<dbReference type="Pfam" id="PF03704">
    <property type="entry name" value="BTAD"/>
    <property type="match status" value="1"/>
</dbReference>
<name>A0A8J3QCT5_9ACTN</name>
<evidence type="ECO:0000313" key="3">
    <source>
        <dbReference type="EMBL" id="GIH08399.1"/>
    </source>
</evidence>
<dbReference type="InterPro" id="IPR005158">
    <property type="entry name" value="BTAD"/>
</dbReference>
<proteinExistence type="predicted"/>
<dbReference type="InterPro" id="IPR019734">
    <property type="entry name" value="TPR_rpt"/>
</dbReference>
<dbReference type="InterPro" id="IPR051677">
    <property type="entry name" value="AfsR-DnrI-RedD_regulator"/>
</dbReference>
<evidence type="ECO:0000256" key="1">
    <source>
        <dbReference type="PROSITE-ProRule" id="PRU00339"/>
    </source>
</evidence>
<reference evidence="3" key="1">
    <citation type="submission" date="2021-01" db="EMBL/GenBank/DDBJ databases">
        <title>Whole genome shotgun sequence of Rhizocola hellebori NBRC 109834.</title>
        <authorList>
            <person name="Komaki H."/>
            <person name="Tamura T."/>
        </authorList>
    </citation>
    <scope>NUCLEOTIDE SEQUENCE</scope>
    <source>
        <strain evidence="3">NBRC 109834</strain>
    </source>
</reference>
<dbReference type="SUPFAM" id="SSF48452">
    <property type="entry name" value="TPR-like"/>
    <property type="match status" value="2"/>
</dbReference>
<dbReference type="InterPro" id="IPR036388">
    <property type="entry name" value="WH-like_DNA-bd_sf"/>
</dbReference>
<dbReference type="InterPro" id="IPR016032">
    <property type="entry name" value="Sig_transdc_resp-reg_C-effctor"/>
</dbReference>
<dbReference type="Gene3D" id="1.25.40.10">
    <property type="entry name" value="Tetratricopeptide repeat domain"/>
    <property type="match status" value="4"/>
</dbReference>
<dbReference type="Gene3D" id="1.10.10.10">
    <property type="entry name" value="Winged helix-like DNA-binding domain superfamily/Winged helix DNA-binding domain"/>
    <property type="match status" value="1"/>
</dbReference>
<dbReference type="SMART" id="SM00028">
    <property type="entry name" value="TPR"/>
    <property type="match status" value="3"/>
</dbReference>
<evidence type="ECO:0000259" key="2">
    <source>
        <dbReference type="SMART" id="SM01043"/>
    </source>
</evidence>
<organism evidence="3 4">
    <name type="scientific">Rhizocola hellebori</name>
    <dbReference type="NCBI Taxonomy" id="1392758"/>
    <lineage>
        <taxon>Bacteria</taxon>
        <taxon>Bacillati</taxon>
        <taxon>Actinomycetota</taxon>
        <taxon>Actinomycetes</taxon>
        <taxon>Micromonosporales</taxon>
        <taxon>Micromonosporaceae</taxon>
        <taxon>Rhizocola</taxon>
    </lineage>
</organism>
<accession>A0A8J3QCT5</accession>
<feature type="repeat" description="TPR" evidence="1">
    <location>
        <begin position="194"/>
        <end position="227"/>
    </location>
</feature>
<comment type="caution">
    <text evidence="3">The sequence shown here is derived from an EMBL/GenBank/DDBJ whole genome shotgun (WGS) entry which is preliminary data.</text>
</comment>
<dbReference type="InterPro" id="IPR011990">
    <property type="entry name" value="TPR-like_helical_dom_sf"/>
</dbReference>
<gene>
    <name evidence="3" type="ORF">Rhe02_64660</name>
</gene>
<dbReference type="AlphaFoldDB" id="A0A8J3QCT5"/>
<sequence length="662" mass="71815">MSGAWAKADSLAAAGDIDASLAAYRDLATEVPATHPGLAWRLGLVHYLLRGSPRDALDCLSQAELSEEDTADEALVLAWMSSAQWALGDVEACASLALRAFAAAERSADSSALAAAHVALAFRAMMTGDRPGNSTHYTKALRFAEAAQDSVQVIRVRMNRASHFMDEACVDEALEDLTVAVAEAERLGNSVLLAVSLTNEGDALSTTGRLDEAAERFRRAIQICQEAGSTKICFPLQSLGEVYRRRAQPALARAAYEEVIPIAEKHGHLQVLVPALAGLAMVLADSDSAAALAVAKRARAEAVGPFITVALLAMARATLAEGDRERAAELAEEAQCSARAHRDRIGVARALELQAESCDEWERSGRYLTEARSIWRDIGAVFDADRVTVALGRLPMVLTETYTDATLAAQRLSAAGLSTGSPAATTTIRTLGRFEVLVAGKPMPPSAWQSRKARDLLRLLVSRRGRPAMREELIELLWADERGSGPDKRAHRLAVALSIVRGMLDGAKQSCTDSVVLADGSSVALDVTRTVIDLETFMRQAEHGLRLCRDGHLDEGRAILASAERLYTGDFLEDEPYDDWSTIPREQARATYLRVGRTLADCARHLGQTDEAIHYLLRILAMDAYDEQSHRHLIDSYAQAGRHGEARRARDRYTAAMREIGV</sequence>
<dbReference type="GO" id="GO:0006355">
    <property type="term" value="P:regulation of DNA-templated transcription"/>
    <property type="evidence" value="ECO:0007669"/>
    <property type="project" value="InterPro"/>
</dbReference>
<dbReference type="PROSITE" id="PS50005">
    <property type="entry name" value="TPR"/>
    <property type="match status" value="1"/>
</dbReference>
<dbReference type="Pfam" id="PF13424">
    <property type="entry name" value="TPR_12"/>
    <property type="match status" value="1"/>
</dbReference>
<evidence type="ECO:0000313" key="4">
    <source>
        <dbReference type="Proteomes" id="UP000612899"/>
    </source>
</evidence>
<dbReference type="GO" id="GO:0003677">
    <property type="term" value="F:DNA binding"/>
    <property type="evidence" value="ECO:0007669"/>
    <property type="project" value="InterPro"/>
</dbReference>
<keyword evidence="4" id="KW-1185">Reference proteome</keyword>
<keyword evidence="1" id="KW-0802">TPR repeat</keyword>